<reference evidence="1 2" key="1">
    <citation type="submission" date="2018-02" db="EMBL/GenBank/DDBJ databases">
        <title>The genomes of Aspergillus section Nigri reveals drivers in fungal speciation.</title>
        <authorList>
            <consortium name="DOE Joint Genome Institute"/>
            <person name="Vesth T.C."/>
            <person name="Nybo J."/>
            <person name="Theobald S."/>
            <person name="Brandl J."/>
            <person name="Frisvad J.C."/>
            <person name="Nielsen K.F."/>
            <person name="Lyhne E.K."/>
            <person name="Kogle M.E."/>
            <person name="Kuo A."/>
            <person name="Riley R."/>
            <person name="Clum A."/>
            <person name="Nolan M."/>
            <person name="Lipzen A."/>
            <person name="Salamov A."/>
            <person name="Henrissat B."/>
            <person name="Wiebenga A."/>
            <person name="De vries R.P."/>
            <person name="Grigoriev I.V."/>
            <person name="Mortensen U.H."/>
            <person name="Andersen M.R."/>
            <person name="Baker S.E."/>
        </authorList>
    </citation>
    <scope>NUCLEOTIDE SEQUENCE [LARGE SCALE GENOMIC DNA]</scope>
    <source>
        <strain evidence="1 2">CBS 313.89</strain>
    </source>
</reference>
<dbReference type="AlphaFoldDB" id="A0A8G1VW95"/>
<proteinExistence type="predicted"/>
<sequence>MAFSSTINSVRASASSYIFLVYIHRPIDLYFLSSSGSLKNHNPDQESKMVLYRDDEFRQNAQKWEQKVDVDDSGRYKVACLNATTYRAYEGPLNGIWFWFEREEYYVLVGCTPCINQPRGIQDIVPYCPTQASFYHQIVTTYSYVSSSLHDTLSA</sequence>
<dbReference type="GeneID" id="63863821"/>
<gene>
    <name evidence="1" type="ORF">BO72DRAFT_460880</name>
</gene>
<name>A0A8G1VW95_9EURO</name>
<evidence type="ECO:0000313" key="2">
    <source>
        <dbReference type="Proteomes" id="UP000249789"/>
    </source>
</evidence>
<evidence type="ECO:0000313" key="1">
    <source>
        <dbReference type="EMBL" id="RAK74987.1"/>
    </source>
</evidence>
<dbReference type="RefSeq" id="XP_040798997.1">
    <property type="nucleotide sequence ID" value="XM_040946488.1"/>
</dbReference>
<dbReference type="Proteomes" id="UP000249789">
    <property type="component" value="Unassembled WGS sequence"/>
</dbReference>
<keyword evidence="2" id="KW-1185">Reference proteome</keyword>
<protein>
    <submittedName>
        <fullName evidence="1">Uncharacterized protein</fullName>
    </submittedName>
</protein>
<dbReference type="OrthoDB" id="10621265at2759"/>
<accession>A0A8G1VW95</accession>
<dbReference type="EMBL" id="KZ824663">
    <property type="protein sequence ID" value="RAK74987.1"/>
    <property type="molecule type" value="Genomic_DNA"/>
</dbReference>
<organism evidence="1 2">
    <name type="scientific">Aspergillus fijiensis CBS 313.89</name>
    <dbReference type="NCBI Taxonomy" id="1448319"/>
    <lineage>
        <taxon>Eukaryota</taxon>
        <taxon>Fungi</taxon>
        <taxon>Dikarya</taxon>
        <taxon>Ascomycota</taxon>
        <taxon>Pezizomycotina</taxon>
        <taxon>Eurotiomycetes</taxon>
        <taxon>Eurotiomycetidae</taxon>
        <taxon>Eurotiales</taxon>
        <taxon>Aspergillaceae</taxon>
        <taxon>Aspergillus</taxon>
    </lineage>
</organism>
<dbReference type="VEuPathDB" id="FungiDB:BO72DRAFT_460880"/>